<keyword evidence="5 7" id="KW-0472">Membrane</keyword>
<feature type="compositionally biased region" description="Low complexity" evidence="6">
    <location>
        <begin position="240"/>
        <end position="258"/>
    </location>
</feature>
<dbReference type="PROSITE" id="PS50850">
    <property type="entry name" value="MFS"/>
    <property type="match status" value="1"/>
</dbReference>
<feature type="domain" description="Major facilitator superfamily (MFS) profile" evidence="8">
    <location>
        <begin position="34"/>
        <end position="477"/>
    </location>
</feature>
<feature type="transmembrane region" description="Helical" evidence="7">
    <location>
        <begin position="164"/>
        <end position="187"/>
    </location>
</feature>
<dbReference type="PANTHER" id="PTHR23504:SF15">
    <property type="entry name" value="MAJOR FACILITATOR SUPERFAMILY (MFS) PROFILE DOMAIN-CONTAINING PROTEIN"/>
    <property type="match status" value="1"/>
</dbReference>
<comment type="caution">
    <text evidence="9">The sequence shown here is derived from an EMBL/GenBank/DDBJ whole genome shotgun (WGS) entry which is preliminary data.</text>
</comment>
<feature type="transmembrane region" description="Helical" evidence="7">
    <location>
        <begin position="317"/>
        <end position="336"/>
    </location>
</feature>
<accession>A0A8H5GKT0</accession>
<dbReference type="Proteomes" id="UP000559256">
    <property type="component" value="Unassembled WGS sequence"/>
</dbReference>
<name>A0A8H5GKT0_9AGAR</name>
<reference evidence="9 10" key="1">
    <citation type="journal article" date="2020" name="ISME J.">
        <title>Uncovering the hidden diversity of litter-decomposition mechanisms in mushroom-forming fungi.</title>
        <authorList>
            <person name="Floudas D."/>
            <person name="Bentzer J."/>
            <person name="Ahren D."/>
            <person name="Johansson T."/>
            <person name="Persson P."/>
            <person name="Tunlid A."/>
        </authorList>
    </citation>
    <scope>NUCLEOTIDE SEQUENCE [LARGE SCALE GENOMIC DNA]</scope>
    <source>
        <strain evidence="9 10">CBS 291.85</strain>
    </source>
</reference>
<dbReference type="EMBL" id="JAACJM010000022">
    <property type="protein sequence ID" value="KAF5366580.1"/>
    <property type="molecule type" value="Genomic_DNA"/>
</dbReference>
<evidence type="ECO:0000256" key="5">
    <source>
        <dbReference type="ARBA" id="ARBA00023136"/>
    </source>
</evidence>
<dbReference type="Gene3D" id="1.20.1250.20">
    <property type="entry name" value="MFS general substrate transporter like domains"/>
    <property type="match status" value="1"/>
</dbReference>
<dbReference type="OrthoDB" id="419616at2759"/>
<dbReference type="InterPro" id="IPR011701">
    <property type="entry name" value="MFS"/>
</dbReference>
<evidence type="ECO:0000259" key="8">
    <source>
        <dbReference type="PROSITE" id="PS50850"/>
    </source>
</evidence>
<dbReference type="GO" id="GO:0022857">
    <property type="term" value="F:transmembrane transporter activity"/>
    <property type="evidence" value="ECO:0007669"/>
    <property type="project" value="InterPro"/>
</dbReference>
<feature type="region of interest" description="Disordered" evidence="6">
    <location>
        <begin position="240"/>
        <end position="262"/>
    </location>
</feature>
<feature type="transmembrane region" description="Helical" evidence="7">
    <location>
        <begin position="271"/>
        <end position="297"/>
    </location>
</feature>
<feature type="transmembrane region" description="Helical" evidence="7">
    <location>
        <begin position="348"/>
        <end position="369"/>
    </location>
</feature>
<feature type="transmembrane region" description="Helical" evidence="7">
    <location>
        <begin position="207"/>
        <end position="229"/>
    </location>
</feature>
<keyword evidence="3 7" id="KW-0812">Transmembrane</keyword>
<gene>
    <name evidence="9" type="ORF">D9758_008930</name>
</gene>
<evidence type="ECO:0000256" key="2">
    <source>
        <dbReference type="ARBA" id="ARBA00022448"/>
    </source>
</evidence>
<feature type="transmembrane region" description="Helical" evidence="7">
    <location>
        <begin position="73"/>
        <end position="95"/>
    </location>
</feature>
<keyword evidence="2" id="KW-0813">Transport</keyword>
<keyword evidence="4 7" id="KW-1133">Transmembrane helix</keyword>
<dbReference type="Pfam" id="PF07690">
    <property type="entry name" value="MFS_1"/>
    <property type="match status" value="1"/>
</dbReference>
<dbReference type="InterPro" id="IPR036259">
    <property type="entry name" value="MFS_trans_sf"/>
</dbReference>
<evidence type="ECO:0000313" key="9">
    <source>
        <dbReference type="EMBL" id="KAF5366580.1"/>
    </source>
</evidence>
<evidence type="ECO:0000256" key="3">
    <source>
        <dbReference type="ARBA" id="ARBA00022692"/>
    </source>
</evidence>
<evidence type="ECO:0000313" key="10">
    <source>
        <dbReference type="Proteomes" id="UP000559256"/>
    </source>
</evidence>
<sequence>MTYDQRHVDEESPLLTNRNVNVKSRKATPLPKVQILVLLLLQICEPITSQSIYPYINQLVSELDITGGDERKVGYYAGLIESLFFVTEALTVLQWSRASDKIGRKPVLVIGLTGSMISMLCFGLSRTFWALVISRCLTGLLNGNIGVMKSVMGDLTDQSNRAESFGLLPVVWAFGGTIGPLLGGTFAKPAEKWPQVFTSQFWKDYPYFLPCLLPSIYVFFGLLLTIFVFRESLTWKSRSTISRPSSSSTASSLSATPNSDKEDKPLPLRSLFIYPVMISISNYVALAFLHAAFSALFPLFMSMPLEIGGLNFPPSTIGYIMGSYGAATGIFQFFFFSKIVRYLGERRVVLNGIMALPIMFALCPIMSLVGKNYGINFIIWIAIALITILGILMDMSFGAVFMYITASAPNKRSLGATNGLSQTSVSTARAIGPAMSTSLFSLSVQEQWLGGYAVFALFSCLSILALLIAVRLPAEMWEEEEEEYEGSES</sequence>
<dbReference type="GO" id="GO:0016020">
    <property type="term" value="C:membrane"/>
    <property type="evidence" value="ECO:0007669"/>
    <property type="project" value="UniProtKB-SubCell"/>
</dbReference>
<evidence type="ECO:0000256" key="6">
    <source>
        <dbReference type="SAM" id="MobiDB-lite"/>
    </source>
</evidence>
<protein>
    <recommendedName>
        <fullName evidence="8">Major facilitator superfamily (MFS) profile domain-containing protein</fullName>
    </recommendedName>
</protein>
<dbReference type="PANTHER" id="PTHR23504">
    <property type="entry name" value="MAJOR FACILITATOR SUPERFAMILY DOMAIN-CONTAINING PROTEIN 10"/>
    <property type="match status" value="1"/>
</dbReference>
<organism evidence="9 10">
    <name type="scientific">Tetrapyrgos nigripes</name>
    <dbReference type="NCBI Taxonomy" id="182062"/>
    <lineage>
        <taxon>Eukaryota</taxon>
        <taxon>Fungi</taxon>
        <taxon>Dikarya</taxon>
        <taxon>Basidiomycota</taxon>
        <taxon>Agaricomycotina</taxon>
        <taxon>Agaricomycetes</taxon>
        <taxon>Agaricomycetidae</taxon>
        <taxon>Agaricales</taxon>
        <taxon>Marasmiineae</taxon>
        <taxon>Marasmiaceae</taxon>
        <taxon>Tetrapyrgos</taxon>
    </lineage>
</organism>
<feature type="transmembrane region" description="Helical" evidence="7">
    <location>
        <begin position="107"/>
        <end position="125"/>
    </location>
</feature>
<evidence type="ECO:0000256" key="7">
    <source>
        <dbReference type="SAM" id="Phobius"/>
    </source>
</evidence>
<feature type="transmembrane region" description="Helical" evidence="7">
    <location>
        <begin position="449"/>
        <end position="470"/>
    </location>
</feature>
<dbReference type="InterPro" id="IPR020846">
    <property type="entry name" value="MFS_dom"/>
</dbReference>
<dbReference type="AlphaFoldDB" id="A0A8H5GKT0"/>
<comment type="subcellular location">
    <subcellularLocation>
        <location evidence="1">Membrane</location>
        <topology evidence="1">Multi-pass membrane protein</topology>
    </subcellularLocation>
</comment>
<keyword evidence="10" id="KW-1185">Reference proteome</keyword>
<dbReference type="PRINTS" id="PR01035">
    <property type="entry name" value="TCRTETA"/>
</dbReference>
<dbReference type="CDD" id="cd17330">
    <property type="entry name" value="MFS_SLC46_TetA_like"/>
    <property type="match status" value="1"/>
</dbReference>
<evidence type="ECO:0000256" key="4">
    <source>
        <dbReference type="ARBA" id="ARBA00022989"/>
    </source>
</evidence>
<evidence type="ECO:0000256" key="1">
    <source>
        <dbReference type="ARBA" id="ARBA00004141"/>
    </source>
</evidence>
<feature type="transmembrane region" description="Helical" evidence="7">
    <location>
        <begin position="375"/>
        <end position="404"/>
    </location>
</feature>
<dbReference type="SUPFAM" id="SSF103473">
    <property type="entry name" value="MFS general substrate transporter"/>
    <property type="match status" value="1"/>
</dbReference>
<dbReference type="InterPro" id="IPR001958">
    <property type="entry name" value="Tet-R_TetA/multi-R_MdtG-like"/>
</dbReference>
<proteinExistence type="predicted"/>